<dbReference type="SUPFAM" id="SSF53474">
    <property type="entry name" value="alpha/beta-Hydrolases"/>
    <property type="match status" value="1"/>
</dbReference>
<accession>A0A9W4UBI3</accession>
<dbReference type="InterPro" id="IPR029058">
    <property type="entry name" value="AB_hydrolase_fold"/>
</dbReference>
<feature type="domain" description="AB hydrolase-1" evidence="4">
    <location>
        <begin position="90"/>
        <end position="254"/>
    </location>
</feature>
<name>A0A9W4UBI3_9PLEO</name>
<evidence type="ECO:0000259" key="4">
    <source>
        <dbReference type="Pfam" id="PF00561"/>
    </source>
</evidence>
<keyword evidence="2" id="KW-0378">Hydrolase</keyword>
<dbReference type="GO" id="GO:0016787">
    <property type="term" value="F:hydrolase activity"/>
    <property type="evidence" value="ECO:0007669"/>
    <property type="project" value="UniProtKB-KW"/>
</dbReference>
<keyword evidence="3" id="KW-0732">Signal</keyword>
<comment type="caution">
    <text evidence="6">The sequence shown here is derived from an EMBL/GenBank/DDBJ whole genome shotgun (WGS) entry which is preliminary data.</text>
</comment>
<dbReference type="Gene3D" id="3.40.50.1820">
    <property type="entry name" value="alpha/beta hydrolase"/>
    <property type="match status" value="1"/>
</dbReference>
<evidence type="ECO:0000259" key="5">
    <source>
        <dbReference type="Pfam" id="PF08386"/>
    </source>
</evidence>
<feature type="signal peptide" evidence="3">
    <location>
        <begin position="1"/>
        <end position="18"/>
    </location>
</feature>
<protein>
    <submittedName>
        <fullName evidence="6">Uncharacterized protein</fullName>
    </submittedName>
</protein>
<feature type="chain" id="PRO_5040888598" evidence="3">
    <location>
        <begin position="19"/>
        <end position="536"/>
    </location>
</feature>
<dbReference type="PANTHER" id="PTHR43248:SF25">
    <property type="entry name" value="AB HYDROLASE-1 DOMAIN-CONTAINING PROTEIN-RELATED"/>
    <property type="match status" value="1"/>
</dbReference>
<dbReference type="PANTHER" id="PTHR43248">
    <property type="entry name" value="2-SUCCINYL-6-HYDROXY-2,4-CYCLOHEXADIENE-1-CARBOXYLATE SYNTHASE"/>
    <property type="match status" value="1"/>
</dbReference>
<dbReference type="Pfam" id="PF08386">
    <property type="entry name" value="Abhydrolase_4"/>
    <property type="match status" value="1"/>
</dbReference>
<organism evidence="6 7">
    <name type="scientific">Periconia digitata</name>
    <dbReference type="NCBI Taxonomy" id="1303443"/>
    <lineage>
        <taxon>Eukaryota</taxon>
        <taxon>Fungi</taxon>
        <taxon>Dikarya</taxon>
        <taxon>Ascomycota</taxon>
        <taxon>Pezizomycotina</taxon>
        <taxon>Dothideomycetes</taxon>
        <taxon>Pleosporomycetidae</taxon>
        <taxon>Pleosporales</taxon>
        <taxon>Massarineae</taxon>
        <taxon>Periconiaceae</taxon>
        <taxon>Periconia</taxon>
    </lineage>
</organism>
<evidence type="ECO:0000313" key="7">
    <source>
        <dbReference type="Proteomes" id="UP001152607"/>
    </source>
</evidence>
<keyword evidence="7" id="KW-1185">Reference proteome</keyword>
<dbReference type="InterPro" id="IPR000073">
    <property type="entry name" value="AB_hydrolase_1"/>
</dbReference>
<reference evidence="6" key="1">
    <citation type="submission" date="2023-01" db="EMBL/GenBank/DDBJ databases">
        <authorList>
            <person name="Van Ghelder C."/>
            <person name="Rancurel C."/>
        </authorList>
    </citation>
    <scope>NUCLEOTIDE SEQUENCE</scope>
    <source>
        <strain evidence="6">CNCM I-4278</strain>
    </source>
</reference>
<dbReference type="InterPro" id="IPR013595">
    <property type="entry name" value="Pept_S33_TAP-like_C"/>
</dbReference>
<proteinExistence type="inferred from homology"/>
<comment type="similarity">
    <text evidence="1">Belongs to the peptidase S33 family.</text>
</comment>
<evidence type="ECO:0000256" key="2">
    <source>
        <dbReference type="ARBA" id="ARBA00022801"/>
    </source>
</evidence>
<dbReference type="Pfam" id="PF00561">
    <property type="entry name" value="Abhydrolase_1"/>
    <property type="match status" value="1"/>
</dbReference>
<dbReference type="Proteomes" id="UP001152607">
    <property type="component" value="Unassembled WGS sequence"/>
</dbReference>
<dbReference type="EMBL" id="CAOQHR010000003">
    <property type="protein sequence ID" value="CAI6332880.1"/>
    <property type="molecule type" value="Genomic_DNA"/>
</dbReference>
<evidence type="ECO:0000256" key="3">
    <source>
        <dbReference type="SAM" id="SignalP"/>
    </source>
</evidence>
<evidence type="ECO:0000256" key="1">
    <source>
        <dbReference type="ARBA" id="ARBA00010088"/>
    </source>
</evidence>
<dbReference type="InterPro" id="IPR051601">
    <property type="entry name" value="Serine_prot/Carboxylest_S33"/>
</dbReference>
<gene>
    <name evidence="6" type="ORF">PDIGIT_LOCUS5913</name>
</gene>
<dbReference type="OrthoDB" id="425534at2759"/>
<dbReference type="AlphaFoldDB" id="A0A9W4UBI3"/>
<feature type="domain" description="Peptidase S33 tripeptidyl aminopeptidase-like C-terminal" evidence="5">
    <location>
        <begin position="444"/>
        <end position="524"/>
    </location>
</feature>
<sequence>MMHSTLFAIAAIARLTHGSPLLSRQTNTTGATCWDQIPESDELQWQPCFGAYTCSRLKVPLDYTNPSVGTATIAYIRQAAQNDSESAEDVLINPGGPGESGVGAVLNLGAQLAQVMPQYNLIGFDPRGINNSGPALSCFGDDEESRRIEKEYSSKFIRTVDGKNENSLRYQFEAATAFGKWCTKFNENTDAKYANTVAVAQDMANYIEKAAKLKGKDPKEAKLNYYGVSYGTVLGSVYASLFPTRLGRFVLDGVADALEYYTGTYASNVRDVDQVMGDFFKFCNAAGPDKCALWADTPDAISKRARAIVESVRKDPIPVVDTAVVQYPTVIRYEEVMQLVFTAMYSPLENWPIIAQILADVEGRNGNSAAQRLSLVPITMLGPPALVGGLDAVRRKQNNFDTFEKWTAHLERMTEESEWGADAWASLGLAVKDLEITPPISQQFNDTSFNVQTNAPILFVSNTHDPATPIHGARKMHSLFPGSGLLVQEAPGHVASLSAVSTCTLGLIGQFYATGQLPPANTTCTVESVPFMSGGM</sequence>
<evidence type="ECO:0000313" key="6">
    <source>
        <dbReference type="EMBL" id="CAI6332880.1"/>
    </source>
</evidence>